<proteinExistence type="predicted"/>
<gene>
    <name evidence="1" type="ORF">WN51_04179</name>
</gene>
<name>A0A0M8ZVZ7_9HYME</name>
<dbReference type="Proteomes" id="UP000053105">
    <property type="component" value="Unassembled WGS sequence"/>
</dbReference>
<protein>
    <submittedName>
        <fullName evidence="1">Uncharacterized protein</fullName>
    </submittedName>
</protein>
<dbReference type="EMBL" id="KQ435845">
    <property type="protein sequence ID" value="KOX71156.1"/>
    <property type="molecule type" value="Genomic_DNA"/>
</dbReference>
<organism evidence="1 2">
    <name type="scientific">Melipona quadrifasciata</name>
    <dbReference type="NCBI Taxonomy" id="166423"/>
    <lineage>
        <taxon>Eukaryota</taxon>
        <taxon>Metazoa</taxon>
        <taxon>Ecdysozoa</taxon>
        <taxon>Arthropoda</taxon>
        <taxon>Hexapoda</taxon>
        <taxon>Insecta</taxon>
        <taxon>Pterygota</taxon>
        <taxon>Neoptera</taxon>
        <taxon>Endopterygota</taxon>
        <taxon>Hymenoptera</taxon>
        <taxon>Apocrita</taxon>
        <taxon>Aculeata</taxon>
        <taxon>Apoidea</taxon>
        <taxon>Anthophila</taxon>
        <taxon>Apidae</taxon>
        <taxon>Melipona</taxon>
    </lineage>
</organism>
<dbReference type="AlphaFoldDB" id="A0A0M8ZVZ7"/>
<evidence type="ECO:0000313" key="1">
    <source>
        <dbReference type="EMBL" id="KOX71156.1"/>
    </source>
</evidence>
<keyword evidence="2" id="KW-1185">Reference proteome</keyword>
<reference evidence="1 2" key="1">
    <citation type="submission" date="2015-07" db="EMBL/GenBank/DDBJ databases">
        <title>The genome of Melipona quadrifasciata.</title>
        <authorList>
            <person name="Pan H."/>
            <person name="Kapheim K."/>
        </authorList>
    </citation>
    <scope>NUCLEOTIDE SEQUENCE [LARGE SCALE GENOMIC DNA]</scope>
    <source>
        <strain evidence="1">0111107301</strain>
        <tissue evidence="1">Whole body</tissue>
    </source>
</reference>
<accession>A0A0M8ZVZ7</accession>
<sequence length="74" mass="8577">MKSMAAIDSLACHLRAMSATIRWHVHFDELKRFTSSSPDDSAPSIRRHTNTTREIRIAIALTFHRRRRVRSTNS</sequence>
<evidence type="ECO:0000313" key="2">
    <source>
        <dbReference type="Proteomes" id="UP000053105"/>
    </source>
</evidence>